<dbReference type="Proteomes" id="UP001151760">
    <property type="component" value="Unassembled WGS sequence"/>
</dbReference>
<feature type="compositionally biased region" description="Basic and acidic residues" evidence="1">
    <location>
        <begin position="318"/>
        <end position="329"/>
    </location>
</feature>
<comment type="caution">
    <text evidence="2">The sequence shown here is derived from an EMBL/GenBank/DDBJ whole genome shotgun (WGS) entry which is preliminary data.</text>
</comment>
<dbReference type="EMBL" id="BQNB010020012">
    <property type="protein sequence ID" value="GJT91358.1"/>
    <property type="molecule type" value="Genomic_DNA"/>
</dbReference>
<feature type="region of interest" description="Disordered" evidence="1">
    <location>
        <begin position="1"/>
        <end position="114"/>
    </location>
</feature>
<reference evidence="2" key="1">
    <citation type="journal article" date="2022" name="Int. J. Mol. Sci.">
        <title>Draft Genome of Tanacetum Coccineum: Genomic Comparison of Closely Related Tanacetum-Family Plants.</title>
        <authorList>
            <person name="Yamashiro T."/>
            <person name="Shiraishi A."/>
            <person name="Nakayama K."/>
            <person name="Satake H."/>
        </authorList>
    </citation>
    <scope>NUCLEOTIDE SEQUENCE</scope>
</reference>
<reference evidence="2" key="2">
    <citation type="submission" date="2022-01" db="EMBL/GenBank/DDBJ databases">
        <authorList>
            <person name="Yamashiro T."/>
            <person name="Shiraishi A."/>
            <person name="Satake H."/>
            <person name="Nakayama K."/>
        </authorList>
    </citation>
    <scope>NUCLEOTIDE SEQUENCE</scope>
</reference>
<feature type="compositionally biased region" description="Basic and acidic residues" evidence="1">
    <location>
        <begin position="357"/>
        <end position="379"/>
    </location>
</feature>
<proteinExistence type="predicted"/>
<accession>A0ABQ5HVZ4</accession>
<feature type="compositionally biased region" description="Low complexity" evidence="1">
    <location>
        <begin position="331"/>
        <end position="347"/>
    </location>
</feature>
<feature type="compositionally biased region" description="Basic and acidic residues" evidence="1">
    <location>
        <begin position="90"/>
        <end position="107"/>
    </location>
</feature>
<feature type="compositionally biased region" description="Basic and acidic residues" evidence="1">
    <location>
        <begin position="10"/>
        <end position="47"/>
    </location>
</feature>
<evidence type="ECO:0000313" key="3">
    <source>
        <dbReference type="Proteomes" id="UP001151760"/>
    </source>
</evidence>
<evidence type="ECO:0000256" key="1">
    <source>
        <dbReference type="SAM" id="MobiDB-lite"/>
    </source>
</evidence>
<feature type="region of interest" description="Disordered" evidence="1">
    <location>
        <begin position="293"/>
        <end position="379"/>
    </location>
</feature>
<sequence>MSQRANPQAHVKELVLHQSVDERTELERDVVECDKAGDETSDEKEVHIDEEEHTDDETVDDEEVHEEEEVHEDEKMHDADDKETDEENTDAEKVDTKKTEEEKKEIPEFLPSSSSLSLSSDYVILEQTIPTPILTPLATPLTTTEAQATVISVPDPSPTVLERLSELEKKLEALSKVDHSEDIEELVQANVINEVKNQLPKFLPKAVSDFVNPRIESTVREVLQKTSAFLASSSSRAAESFSEYELKKILFDKMDKSSSYMTHDKNQELYNALLNSMCLDDAIASGEVNTDKVLRKRHRAEDQDPPTGSKKEKKISRKGKDFEPPKDKVQTGSSKGKTPPKSSKTGKFVIAEESVEEPVHEAAMDVEEPIRDDVVNDVD</sequence>
<protein>
    <submittedName>
        <fullName evidence="2">Uncharacterized protein</fullName>
    </submittedName>
</protein>
<keyword evidence="3" id="KW-1185">Reference proteome</keyword>
<gene>
    <name evidence="2" type="ORF">Tco_1080203</name>
</gene>
<evidence type="ECO:0000313" key="2">
    <source>
        <dbReference type="EMBL" id="GJT91358.1"/>
    </source>
</evidence>
<feature type="compositionally biased region" description="Acidic residues" evidence="1">
    <location>
        <begin position="48"/>
        <end position="71"/>
    </location>
</feature>
<name>A0ABQ5HVZ4_9ASTR</name>
<organism evidence="2 3">
    <name type="scientific">Tanacetum coccineum</name>
    <dbReference type="NCBI Taxonomy" id="301880"/>
    <lineage>
        <taxon>Eukaryota</taxon>
        <taxon>Viridiplantae</taxon>
        <taxon>Streptophyta</taxon>
        <taxon>Embryophyta</taxon>
        <taxon>Tracheophyta</taxon>
        <taxon>Spermatophyta</taxon>
        <taxon>Magnoliopsida</taxon>
        <taxon>eudicotyledons</taxon>
        <taxon>Gunneridae</taxon>
        <taxon>Pentapetalae</taxon>
        <taxon>asterids</taxon>
        <taxon>campanulids</taxon>
        <taxon>Asterales</taxon>
        <taxon>Asteraceae</taxon>
        <taxon>Asteroideae</taxon>
        <taxon>Anthemideae</taxon>
        <taxon>Anthemidinae</taxon>
        <taxon>Tanacetum</taxon>
    </lineage>
</organism>